<keyword evidence="2" id="KW-1185">Reference proteome</keyword>
<dbReference type="Gene3D" id="3.30.2000.20">
    <property type="match status" value="1"/>
</dbReference>
<dbReference type="InterPro" id="IPR025395">
    <property type="entry name" value="Phage_tail_terminator-like"/>
</dbReference>
<accession>A0A2D1GQ70</accession>
<dbReference type="Pfam" id="PF13554">
    <property type="entry name" value="Phage_tail_terminator_5"/>
    <property type="match status" value="1"/>
</dbReference>
<organism evidence="1 2">
    <name type="scientific">Shigella phage vB_SflS-ISF001</name>
    <dbReference type="NCBI Taxonomy" id="2048005"/>
    <lineage>
        <taxon>Viruses</taxon>
        <taxon>Duplodnaviria</taxon>
        <taxon>Heunggongvirae</taxon>
        <taxon>Uroviricota</taxon>
        <taxon>Caudoviricetes</taxon>
        <taxon>Drexlerviridae</taxon>
        <taxon>Tunavirinae</taxon>
        <taxon>Tunavirus</taxon>
        <taxon>Tunavirus ISF001</taxon>
    </lineage>
</organism>
<reference evidence="1 2" key="1">
    <citation type="submission" date="2017-10" db="EMBL/GenBank/DDBJ databases">
        <title>Comparative genomic analysis of a novel S. flexneri bacteriophage vB_SflS-ISF001.</title>
        <authorList>
            <person name="Shahin K."/>
            <person name="Bouzari M."/>
            <person name="Wang R."/>
        </authorList>
    </citation>
    <scope>NUCLEOTIDE SEQUENCE [LARGE SCALE GENOMIC DNA]</scope>
</reference>
<proteinExistence type="predicted"/>
<dbReference type="Proteomes" id="UP000228981">
    <property type="component" value="Segment"/>
</dbReference>
<evidence type="ECO:0000313" key="1">
    <source>
        <dbReference type="EMBL" id="ATN94108.1"/>
    </source>
</evidence>
<sequence>MHYELSAAARSAFQSKYRDFPHYMENRNFIPPKDGGMLLRFNYIEEDRRYLSIDRKCKSSIAIVRIGVVFPPGSGVDEARFRTKDIADFFKDGKMLNVGNISEGVIVHQIVKHESEWMTPVRFTVRVDTKEI</sequence>
<name>A0A2D1GQ70_9CAUD</name>
<evidence type="ECO:0000313" key="2">
    <source>
        <dbReference type="Proteomes" id="UP000228981"/>
    </source>
</evidence>
<dbReference type="EMBL" id="MG049919">
    <property type="protein sequence ID" value="ATN94108.1"/>
    <property type="molecule type" value="Genomic_DNA"/>
</dbReference>
<gene>
    <name evidence="1" type="ORF">FLXISF001_030</name>
</gene>
<protein>
    <submittedName>
        <fullName evidence="1">Uncharacterized protein</fullName>
    </submittedName>
</protein>